<evidence type="ECO:0000256" key="8">
    <source>
        <dbReference type="ARBA" id="ARBA00023180"/>
    </source>
</evidence>
<evidence type="ECO:0000259" key="12">
    <source>
        <dbReference type="PROSITE" id="PS50287"/>
    </source>
</evidence>
<evidence type="ECO:0000256" key="10">
    <source>
        <dbReference type="SAM" id="MobiDB-lite"/>
    </source>
</evidence>
<keyword evidence="3 11" id="KW-0732">Signal</keyword>
<evidence type="ECO:0000256" key="3">
    <source>
        <dbReference type="ARBA" id="ARBA00022729"/>
    </source>
</evidence>
<feature type="signal peptide" evidence="11">
    <location>
        <begin position="1"/>
        <end position="37"/>
    </location>
</feature>
<dbReference type="PROSITE" id="PS51034">
    <property type="entry name" value="ZP_2"/>
    <property type="match status" value="1"/>
</dbReference>
<proteinExistence type="predicted"/>
<feature type="disulfide bond" evidence="9">
    <location>
        <begin position="116"/>
        <end position="126"/>
    </location>
</feature>
<dbReference type="PROSITE" id="PS50287">
    <property type="entry name" value="SRCR_2"/>
    <property type="match status" value="2"/>
</dbReference>
<feature type="domain" description="ZP" evidence="13">
    <location>
        <begin position="313"/>
        <end position="581"/>
    </location>
</feature>
<keyword evidence="6" id="KW-0472">Membrane</keyword>
<dbReference type="Gene3D" id="2.60.40.3210">
    <property type="entry name" value="Zona pellucida, ZP-N domain"/>
    <property type="match status" value="1"/>
</dbReference>
<protein>
    <recommendedName>
        <fullName evidence="16">SRCR domain-containing protein</fullName>
    </recommendedName>
</protein>
<dbReference type="InterPro" id="IPR001190">
    <property type="entry name" value="SRCR"/>
</dbReference>
<evidence type="ECO:0000256" key="1">
    <source>
        <dbReference type="ARBA" id="ARBA00004167"/>
    </source>
</evidence>
<keyword evidence="15" id="KW-1185">Reference proteome</keyword>
<evidence type="ECO:0000259" key="13">
    <source>
        <dbReference type="PROSITE" id="PS51034"/>
    </source>
</evidence>
<keyword evidence="2" id="KW-0812">Transmembrane</keyword>
<organism evidence="14 15">
    <name type="scientific">Pomacea canaliculata</name>
    <name type="common">Golden apple snail</name>
    <dbReference type="NCBI Taxonomy" id="400727"/>
    <lineage>
        <taxon>Eukaryota</taxon>
        <taxon>Metazoa</taxon>
        <taxon>Spiralia</taxon>
        <taxon>Lophotrochozoa</taxon>
        <taxon>Mollusca</taxon>
        <taxon>Gastropoda</taxon>
        <taxon>Caenogastropoda</taxon>
        <taxon>Architaenioglossa</taxon>
        <taxon>Ampullarioidea</taxon>
        <taxon>Ampullariidae</taxon>
        <taxon>Pomacea</taxon>
    </lineage>
</organism>
<evidence type="ECO:0000256" key="2">
    <source>
        <dbReference type="ARBA" id="ARBA00022692"/>
    </source>
</evidence>
<dbReference type="EMBL" id="PZQS01000011">
    <property type="protein sequence ID" value="PVD22372.1"/>
    <property type="molecule type" value="Genomic_DNA"/>
</dbReference>
<dbReference type="Pfam" id="PF00530">
    <property type="entry name" value="SRCR"/>
    <property type="match status" value="2"/>
</dbReference>
<keyword evidence="5" id="KW-1133">Transmembrane helix</keyword>
<reference evidence="14 15" key="1">
    <citation type="submission" date="2018-04" db="EMBL/GenBank/DDBJ databases">
        <title>The genome of golden apple snail Pomacea canaliculata provides insight into stress tolerance and invasive adaptation.</title>
        <authorList>
            <person name="Liu C."/>
            <person name="Liu B."/>
            <person name="Ren Y."/>
            <person name="Zhang Y."/>
            <person name="Wang H."/>
            <person name="Li S."/>
            <person name="Jiang F."/>
            <person name="Yin L."/>
            <person name="Zhang G."/>
            <person name="Qian W."/>
            <person name="Fan W."/>
        </authorList>
    </citation>
    <scope>NUCLEOTIDE SEQUENCE [LARGE SCALE GENOMIC DNA]</scope>
    <source>
        <strain evidence="14">SZHN2017</strain>
        <tissue evidence="14">Muscle</tissue>
    </source>
</reference>
<feature type="chain" id="PRO_5015737072" description="SRCR domain-containing protein" evidence="11">
    <location>
        <begin position="38"/>
        <end position="658"/>
    </location>
</feature>
<evidence type="ECO:0000256" key="11">
    <source>
        <dbReference type="SAM" id="SignalP"/>
    </source>
</evidence>
<dbReference type="FunFam" id="3.10.250.10:FF:000016">
    <property type="entry name" value="Scavenger receptor cysteine-rich protein type 12"/>
    <property type="match status" value="1"/>
</dbReference>
<feature type="compositionally biased region" description="Polar residues" evidence="10">
    <location>
        <begin position="569"/>
        <end position="583"/>
    </location>
</feature>
<dbReference type="Proteomes" id="UP000245119">
    <property type="component" value="Linkage Group LG11"/>
</dbReference>
<dbReference type="SUPFAM" id="SSF56487">
    <property type="entry name" value="SRCR-like"/>
    <property type="match status" value="2"/>
</dbReference>
<dbReference type="PANTHER" id="PTHR48071">
    <property type="entry name" value="SRCR DOMAIN-CONTAINING PROTEIN"/>
    <property type="match status" value="1"/>
</dbReference>
<evidence type="ECO:0008006" key="16">
    <source>
        <dbReference type="Google" id="ProtNLM"/>
    </source>
</evidence>
<keyword evidence="4" id="KW-0677">Repeat</keyword>
<feature type="domain" description="SRCR" evidence="12">
    <location>
        <begin position="48"/>
        <end position="146"/>
    </location>
</feature>
<feature type="region of interest" description="Disordered" evidence="10">
    <location>
        <begin position="569"/>
        <end position="602"/>
    </location>
</feature>
<dbReference type="InterPro" id="IPR042235">
    <property type="entry name" value="ZP-C_dom"/>
</dbReference>
<dbReference type="GO" id="GO:0016020">
    <property type="term" value="C:membrane"/>
    <property type="evidence" value="ECO:0007669"/>
    <property type="project" value="UniProtKB-SubCell"/>
</dbReference>
<dbReference type="InterPro" id="IPR055355">
    <property type="entry name" value="ZP-C"/>
</dbReference>
<dbReference type="SMART" id="SM00241">
    <property type="entry name" value="ZP"/>
    <property type="match status" value="1"/>
</dbReference>
<dbReference type="PRINTS" id="PR00258">
    <property type="entry name" value="SPERACTRCPTR"/>
</dbReference>
<feature type="domain" description="SRCR" evidence="12">
    <location>
        <begin position="193"/>
        <end position="297"/>
    </location>
</feature>
<keyword evidence="8" id="KW-0325">Glycoprotein</keyword>
<dbReference type="InterPro" id="IPR001507">
    <property type="entry name" value="ZP_dom"/>
</dbReference>
<dbReference type="PANTHER" id="PTHR48071:SF18">
    <property type="entry name" value="DELETED IN MALIGNANT BRAIN TUMORS 1 PROTEIN-RELATED"/>
    <property type="match status" value="1"/>
</dbReference>
<feature type="disulfide bond" evidence="9">
    <location>
        <begin position="266"/>
        <end position="276"/>
    </location>
</feature>
<dbReference type="Pfam" id="PF00100">
    <property type="entry name" value="Zona_pellucida"/>
    <property type="match status" value="1"/>
</dbReference>
<evidence type="ECO:0000256" key="6">
    <source>
        <dbReference type="ARBA" id="ARBA00023136"/>
    </source>
</evidence>
<dbReference type="FunFam" id="3.10.250.10:FF:000011">
    <property type="entry name" value="Scavenger receptor class A member 5"/>
    <property type="match status" value="1"/>
</dbReference>
<feature type="region of interest" description="Disordered" evidence="10">
    <location>
        <begin position="146"/>
        <end position="187"/>
    </location>
</feature>
<dbReference type="OrthoDB" id="10063988at2759"/>
<dbReference type="Gene3D" id="2.60.40.4100">
    <property type="entry name" value="Zona pellucida, ZP-C domain"/>
    <property type="match status" value="1"/>
</dbReference>
<evidence type="ECO:0000256" key="9">
    <source>
        <dbReference type="PROSITE-ProRule" id="PRU00196"/>
    </source>
</evidence>
<sequence length="658" mass="71315">MLPRRLRQVSVRILFCAVLRSLLALGALLLQSGGTLANGNTPIHPIQVRLADGVHPREGRVEVLWHGTWGTVCDDNWDNNDATVICRMLHYGGGTAVSNAYFGQGDGPVLLTDVGCMGDEATLNQCPIGYMVSNCGHHEDAGVKCSTGPDSSPVGGGRGGLGSPMKSKVPLSPSLPLSSRCTNPSSKDPPLKIRLLGKEGENWAGWVQVLASNGTWGLVCDDNWDLLAAQMVCRDLCFSPQEAEPGWLSSSMKLPVMPIVLDDVKCFGNESSFLKCNHRPEFTHDCGPSELASVSCKRTAPPTKIPAPEASVECSETEIIVALARDVDPNMTERHLTVERSFQNGGRCVPGFRSNSTHILIFLNFINCAVILQNETHLTYSTLVVVEPSSREEPSGFMSRDLQFVVTASCEMPRGESKDKSILSPTSQEVRAVANTTLPIIMQLFTDDTFSTPVTFQGLNIVPSGSWVNVGLTLKTQDPRLQLVVPDCVAAPDPPVSSLPVQVLLRNKCPVESTLSVHTISDFMLGLRFQPFSFVGSTNMIVKCNAYVCTKVSASQAPVLLLLSPHQQPISSQCDRSCNSSKPLASRRARRRSPGEGGQVRDIRTRADWRGVAQQPTRLSMAMSMLPTATKHPPIYKTGRPHGGLSEYLIFLHTSPVP</sequence>
<evidence type="ECO:0000256" key="4">
    <source>
        <dbReference type="ARBA" id="ARBA00022737"/>
    </source>
</evidence>
<evidence type="ECO:0000313" key="14">
    <source>
        <dbReference type="EMBL" id="PVD22372.1"/>
    </source>
</evidence>
<evidence type="ECO:0000256" key="5">
    <source>
        <dbReference type="ARBA" id="ARBA00022989"/>
    </source>
</evidence>
<dbReference type="AlphaFoldDB" id="A0A2T7NMJ2"/>
<name>A0A2T7NMJ2_POMCA</name>
<evidence type="ECO:0000256" key="7">
    <source>
        <dbReference type="ARBA" id="ARBA00023157"/>
    </source>
</evidence>
<accession>A0A2T7NMJ2</accession>
<evidence type="ECO:0000313" key="15">
    <source>
        <dbReference type="Proteomes" id="UP000245119"/>
    </source>
</evidence>
<gene>
    <name evidence="14" type="ORF">C0Q70_18182</name>
</gene>
<dbReference type="Gene3D" id="3.10.250.10">
    <property type="entry name" value="SRCR-like domain"/>
    <property type="match status" value="2"/>
</dbReference>
<comment type="subcellular location">
    <subcellularLocation>
        <location evidence="1">Membrane</location>
        <topology evidence="1">Single-pass membrane protein</topology>
    </subcellularLocation>
</comment>
<keyword evidence="7 9" id="KW-1015">Disulfide bond</keyword>
<comment type="caution">
    <text evidence="9">Lacks conserved residue(s) required for the propagation of feature annotation.</text>
</comment>
<feature type="compositionally biased region" description="Low complexity" evidence="10">
    <location>
        <begin position="170"/>
        <end position="179"/>
    </location>
</feature>
<dbReference type="STRING" id="400727.A0A2T7NMJ2"/>
<dbReference type="SMART" id="SM00202">
    <property type="entry name" value="SR"/>
    <property type="match status" value="2"/>
</dbReference>
<comment type="caution">
    <text evidence="14">The sequence shown here is derived from an EMBL/GenBank/DDBJ whole genome shotgun (WGS) entry which is preliminary data.</text>
</comment>
<dbReference type="InterPro" id="IPR036772">
    <property type="entry name" value="SRCR-like_dom_sf"/>
</dbReference>